<evidence type="ECO:0008006" key="3">
    <source>
        <dbReference type="Google" id="ProtNLM"/>
    </source>
</evidence>
<sequence length="107" mass="12534">MEDEMLIKIRQSLKLGEESFETENYQLAFIHYLNALLSVGSYLIYRDLGILLPPEGALGMLKVRYPDIYDVILKYQKYQLSIGSVDEELTREIKEETLKIYERDVNP</sequence>
<organism evidence="1 2">
    <name type="scientific">Palaeococcus pacificus DY20341</name>
    <dbReference type="NCBI Taxonomy" id="1343739"/>
    <lineage>
        <taxon>Archaea</taxon>
        <taxon>Methanobacteriati</taxon>
        <taxon>Methanobacteriota</taxon>
        <taxon>Thermococci</taxon>
        <taxon>Thermococcales</taxon>
        <taxon>Thermococcaceae</taxon>
        <taxon>Palaeococcus</taxon>
    </lineage>
</organism>
<accession>A0A075LRM4</accession>
<proteinExistence type="predicted"/>
<dbReference type="Proteomes" id="UP000027981">
    <property type="component" value="Chromosome"/>
</dbReference>
<name>A0A075LRM4_9EURY</name>
<dbReference type="AlphaFoldDB" id="A0A075LRM4"/>
<reference evidence="1 2" key="2">
    <citation type="journal article" date="2015" name="Genome Announc.">
        <title>Complete Genome Sequence of Hyperthermophilic Piezophilic Archaeon Palaeococcus pacificus DY20341T, Isolated from Deep-Sea Hydrothermal Sediments.</title>
        <authorList>
            <person name="Zeng X."/>
            <person name="Jebbar M."/>
            <person name="Shao Z."/>
        </authorList>
    </citation>
    <scope>NUCLEOTIDE SEQUENCE [LARGE SCALE GENOMIC DNA]</scope>
    <source>
        <strain evidence="1 2">DY20341</strain>
    </source>
</reference>
<reference evidence="2" key="1">
    <citation type="submission" date="2013-06" db="EMBL/GenBank/DDBJ databases">
        <title>Complete Genome Sequence of Hyperthermophilic Palaeococcus pacificus DY20341T, Isolated from a Deep-Sea Hydrothermal Sediments.</title>
        <authorList>
            <person name="Zeng X."/>
            <person name="Shao Z."/>
        </authorList>
    </citation>
    <scope>NUCLEOTIDE SEQUENCE [LARGE SCALE GENOMIC DNA]</scope>
    <source>
        <strain evidence="2">DY20341</strain>
    </source>
</reference>
<evidence type="ECO:0000313" key="2">
    <source>
        <dbReference type="Proteomes" id="UP000027981"/>
    </source>
</evidence>
<dbReference type="EMBL" id="CP006019">
    <property type="protein sequence ID" value="AIF69400.1"/>
    <property type="molecule type" value="Genomic_DNA"/>
</dbReference>
<protein>
    <recommendedName>
        <fullName evidence="3">HEPN domain-containing protein</fullName>
    </recommendedName>
</protein>
<gene>
    <name evidence="1" type="ORF">PAP_04945</name>
</gene>
<keyword evidence="2" id="KW-1185">Reference proteome</keyword>
<dbReference type="HOGENOM" id="CLU_2204246_0_0_2"/>
<dbReference type="KEGG" id="ppac:PAP_04945"/>
<evidence type="ECO:0000313" key="1">
    <source>
        <dbReference type="EMBL" id="AIF69400.1"/>
    </source>
</evidence>
<dbReference type="eggNOG" id="arCOG08595">
    <property type="taxonomic scope" value="Archaea"/>
</dbReference>